<evidence type="ECO:0000313" key="1">
    <source>
        <dbReference type="EMBL" id="SVD83786.1"/>
    </source>
</evidence>
<evidence type="ECO:0008006" key="2">
    <source>
        <dbReference type="Google" id="ProtNLM"/>
    </source>
</evidence>
<reference evidence="1" key="1">
    <citation type="submission" date="2018-05" db="EMBL/GenBank/DDBJ databases">
        <authorList>
            <person name="Lanie J.A."/>
            <person name="Ng W.-L."/>
            <person name="Kazmierczak K.M."/>
            <person name="Andrzejewski T.M."/>
            <person name="Davidsen T.M."/>
            <person name="Wayne K.J."/>
            <person name="Tettelin H."/>
            <person name="Glass J.I."/>
            <person name="Rusch D."/>
            <person name="Podicherti R."/>
            <person name="Tsui H.-C.T."/>
            <person name="Winkler M.E."/>
        </authorList>
    </citation>
    <scope>NUCLEOTIDE SEQUENCE</scope>
</reference>
<dbReference type="AlphaFoldDB" id="A0A382YKG4"/>
<gene>
    <name evidence="1" type="ORF">METZ01_LOCUS436640</name>
</gene>
<name>A0A382YKG4_9ZZZZ</name>
<proteinExistence type="predicted"/>
<dbReference type="Gene3D" id="3.40.190.10">
    <property type="entry name" value="Periplasmic binding protein-like II"/>
    <property type="match status" value="2"/>
</dbReference>
<accession>A0A382YKG4</accession>
<dbReference type="EMBL" id="UINC01176589">
    <property type="protein sequence ID" value="SVD83786.1"/>
    <property type="molecule type" value="Genomic_DNA"/>
</dbReference>
<dbReference type="SUPFAM" id="SSF53850">
    <property type="entry name" value="Periplasmic binding protein-like II"/>
    <property type="match status" value="1"/>
</dbReference>
<feature type="non-terminal residue" evidence="1">
    <location>
        <position position="1"/>
    </location>
</feature>
<organism evidence="1">
    <name type="scientific">marine metagenome</name>
    <dbReference type="NCBI Taxonomy" id="408172"/>
    <lineage>
        <taxon>unclassified sequences</taxon>
        <taxon>metagenomes</taxon>
        <taxon>ecological metagenomes</taxon>
    </lineage>
</organism>
<protein>
    <recommendedName>
        <fullName evidence="2">Fe(3+) ABC transporter substrate-binding protein</fullName>
    </recommendedName>
</protein>
<sequence length="111" mass="12021">GKDRDREVVASVGIFFPNQGDRGSHVNISGAGVTAHARHRYEAIKLLEFLSSPKGQRLFADINHEFPVNGEIAASPIVAGWGSFKADALELATLGVYNGDAIRLADEFGWR</sequence>